<comment type="caution">
    <text evidence="17">The sequence shown here is derived from an EMBL/GenBank/DDBJ whole genome shotgun (WGS) entry which is preliminary data.</text>
</comment>
<dbReference type="GO" id="GO:0006805">
    <property type="term" value="P:xenobiotic metabolic process"/>
    <property type="evidence" value="ECO:0007669"/>
    <property type="project" value="TreeGrafter"/>
</dbReference>
<dbReference type="InterPro" id="IPR001128">
    <property type="entry name" value="Cyt_P450"/>
</dbReference>
<comment type="function">
    <text evidence="2">May be involved in the metabolism of insect hormones and in the breakdown of synthetic insecticides.</text>
</comment>
<feature type="signal peptide" evidence="16">
    <location>
        <begin position="1"/>
        <end position="23"/>
    </location>
</feature>
<dbReference type="InterPro" id="IPR017972">
    <property type="entry name" value="Cyt_P450_CS"/>
</dbReference>
<dbReference type="GO" id="GO:0020037">
    <property type="term" value="F:heme binding"/>
    <property type="evidence" value="ECO:0007669"/>
    <property type="project" value="InterPro"/>
</dbReference>
<keyword evidence="18" id="KW-1185">Reference proteome</keyword>
<reference evidence="17" key="1">
    <citation type="submission" date="2022-07" db="EMBL/GenBank/DDBJ databases">
        <authorList>
            <person name="Trinca V."/>
            <person name="Uliana J.V.C."/>
            <person name="Torres T.T."/>
            <person name="Ward R.J."/>
            <person name="Monesi N."/>
        </authorList>
    </citation>
    <scope>NUCLEOTIDE SEQUENCE</scope>
    <source>
        <strain evidence="17">HSMRA1968</strain>
        <tissue evidence="17">Whole embryos</tissue>
    </source>
</reference>
<feature type="binding site" description="axial binding residue" evidence="14">
    <location>
        <position position="449"/>
    </location>
    <ligand>
        <name>heme</name>
        <dbReference type="ChEBI" id="CHEBI:30413"/>
    </ligand>
    <ligandPart>
        <name>Fe</name>
        <dbReference type="ChEBI" id="CHEBI:18248"/>
    </ligandPart>
</feature>
<keyword evidence="6 14" id="KW-0349">Heme</keyword>
<dbReference type="FunFam" id="1.10.630.10:FF:000238">
    <property type="entry name" value="Cytochrome P450 2A6"/>
    <property type="match status" value="1"/>
</dbReference>
<dbReference type="InterPro" id="IPR036396">
    <property type="entry name" value="Cyt_P450_sf"/>
</dbReference>
<evidence type="ECO:0000313" key="18">
    <source>
        <dbReference type="Proteomes" id="UP001151699"/>
    </source>
</evidence>
<dbReference type="PANTHER" id="PTHR24300">
    <property type="entry name" value="CYTOCHROME P450 508A4-RELATED"/>
    <property type="match status" value="1"/>
</dbReference>
<dbReference type="PRINTS" id="PR00463">
    <property type="entry name" value="EP450I"/>
</dbReference>
<proteinExistence type="inferred from homology"/>
<dbReference type="GO" id="GO:0005789">
    <property type="term" value="C:endoplasmic reticulum membrane"/>
    <property type="evidence" value="ECO:0007669"/>
    <property type="project" value="UniProtKB-SubCell"/>
</dbReference>
<evidence type="ECO:0000256" key="10">
    <source>
        <dbReference type="ARBA" id="ARBA00023002"/>
    </source>
</evidence>
<evidence type="ECO:0000256" key="14">
    <source>
        <dbReference type="PIRSR" id="PIRSR602401-1"/>
    </source>
</evidence>
<evidence type="ECO:0000256" key="7">
    <source>
        <dbReference type="ARBA" id="ARBA00022723"/>
    </source>
</evidence>
<evidence type="ECO:0000256" key="1">
    <source>
        <dbReference type="ARBA" id="ARBA00001971"/>
    </source>
</evidence>
<keyword evidence="16" id="KW-0732">Signal</keyword>
<keyword evidence="13" id="KW-0472">Membrane</keyword>
<keyword evidence="9" id="KW-0492">Microsome</keyword>
<dbReference type="InterPro" id="IPR050182">
    <property type="entry name" value="Cytochrome_P450_fam2"/>
</dbReference>
<evidence type="ECO:0000256" key="13">
    <source>
        <dbReference type="ARBA" id="ARBA00023136"/>
    </source>
</evidence>
<evidence type="ECO:0000256" key="11">
    <source>
        <dbReference type="ARBA" id="ARBA00023004"/>
    </source>
</evidence>
<keyword evidence="11 14" id="KW-0408">Iron</keyword>
<feature type="chain" id="PRO_5040322156" evidence="16">
    <location>
        <begin position="24"/>
        <end position="503"/>
    </location>
</feature>
<dbReference type="GO" id="GO:0016712">
    <property type="term" value="F:oxidoreductase activity, acting on paired donors, with incorporation or reduction of molecular oxygen, reduced flavin or flavoprotein as one donor, and incorporation of one atom of oxygen"/>
    <property type="evidence" value="ECO:0007669"/>
    <property type="project" value="TreeGrafter"/>
</dbReference>
<dbReference type="PANTHER" id="PTHR24300:SF375">
    <property type="entry name" value="CYTOCHROME P450 FAMILY"/>
    <property type="match status" value="1"/>
</dbReference>
<dbReference type="EMBL" id="WJQU01000001">
    <property type="protein sequence ID" value="KAJ6646619.1"/>
    <property type="molecule type" value="Genomic_DNA"/>
</dbReference>
<dbReference type="AlphaFoldDB" id="A0A9Q0NAC7"/>
<evidence type="ECO:0000256" key="15">
    <source>
        <dbReference type="RuleBase" id="RU000461"/>
    </source>
</evidence>
<keyword evidence="8" id="KW-0256">Endoplasmic reticulum</keyword>
<evidence type="ECO:0000256" key="8">
    <source>
        <dbReference type="ARBA" id="ARBA00022824"/>
    </source>
</evidence>
<sequence>MILQFLLILTICALVVNFLKVNGNRRLPPGPIRIPVLGSVLTLYRLNPTYPHLALAKLAQAYGDIVTFGFGMQTAVAVSSYEAMKDLFKLQDTNLSRHQFSFVSDRNYGQNLGIIFSHGQKWVEVRAFTKKTLKQFGFGKFKMDQSFTNAANQLVDAIKSEMLDSHDRTFAVKNSKFAIHVLNVLWGIVGGYKFDLNDENLRRNMECVDEILKIIGNENPYTVFPFLKTWFPNQVNYPEHLKIHDEVHGFTEFLINDAIEKRGERLDTEPTSFIELFLDKIDECHGDPGTIFTHQQLVIILEDLMLGSLETTAALLSWSILFMVLHTDKQNKIRQEILKKMESRGELTATELKGLPYLKATILEVMRMGNIAPLPSPRSASKDLKFRDYVIPKNTILLYNLYPIYNEKSYWIDPEVFRPERFLNENGEIDQSRSERILGTVFGVGPRICFGENIGLDAFFTFFAAMITNFKFDVVPGKEPRVDNPRAGMSIAPQEFPVKIRSR</sequence>
<evidence type="ECO:0000256" key="3">
    <source>
        <dbReference type="ARBA" id="ARBA00004174"/>
    </source>
</evidence>
<dbReference type="Pfam" id="PF00067">
    <property type="entry name" value="p450"/>
    <property type="match status" value="1"/>
</dbReference>
<dbReference type="InterPro" id="IPR002401">
    <property type="entry name" value="Cyt_P450_E_grp-I"/>
</dbReference>
<dbReference type="OrthoDB" id="7775173at2759"/>
<dbReference type="PROSITE" id="PS00086">
    <property type="entry name" value="CYTOCHROME_P450"/>
    <property type="match status" value="1"/>
</dbReference>
<gene>
    <name evidence="17" type="primary">CYP2J4</name>
    <name evidence="17" type="ORF">Bhyg_01832</name>
</gene>
<comment type="subcellular location">
    <subcellularLocation>
        <location evidence="4">Endoplasmic reticulum membrane</location>
        <topology evidence="4">Peripheral membrane protein</topology>
    </subcellularLocation>
    <subcellularLocation>
        <location evidence="3">Microsome membrane</location>
        <topology evidence="3">Peripheral membrane protein</topology>
    </subcellularLocation>
</comment>
<dbReference type="SUPFAM" id="SSF48264">
    <property type="entry name" value="Cytochrome P450"/>
    <property type="match status" value="1"/>
</dbReference>
<name>A0A9Q0NAC7_9DIPT</name>
<comment type="cofactor">
    <cofactor evidence="1 14">
        <name>heme</name>
        <dbReference type="ChEBI" id="CHEBI:30413"/>
    </cofactor>
</comment>
<evidence type="ECO:0000256" key="6">
    <source>
        <dbReference type="ARBA" id="ARBA00022617"/>
    </source>
</evidence>
<evidence type="ECO:0000256" key="5">
    <source>
        <dbReference type="ARBA" id="ARBA00010617"/>
    </source>
</evidence>
<evidence type="ECO:0000256" key="4">
    <source>
        <dbReference type="ARBA" id="ARBA00004406"/>
    </source>
</evidence>
<organism evidence="17 18">
    <name type="scientific">Pseudolycoriella hygida</name>
    <dbReference type="NCBI Taxonomy" id="35572"/>
    <lineage>
        <taxon>Eukaryota</taxon>
        <taxon>Metazoa</taxon>
        <taxon>Ecdysozoa</taxon>
        <taxon>Arthropoda</taxon>
        <taxon>Hexapoda</taxon>
        <taxon>Insecta</taxon>
        <taxon>Pterygota</taxon>
        <taxon>Neoptera</taxon>
        <taxon>Endopterygota</taxon>
        <taxon>Diptera</taxon>
        <taxon>Nematocera</taxon>
        <taxon>Sciaroidea</taxon>
        <taxon>Sciaridae</taxon>
        <taxon>Pseudolycoriella</taxon>
    </lineage>
</organism>
<comment type="similarity">
    <text evidence="5 15">Belongs to the cytochrome P450 family.</text>
</comment>
<dbReference type="Proteomes" id="UP001151699">
    <property type="component" value="Chromosome A"/>
</dbReference>
<accession>A0A9Q0NAC7</accession>
<dbReference type="GO" id="GO:0006082">
    <property type="term" value="P:organic acid metabolic process"/>
    <property type="evidence" value="ECO:0007669"/>
    <property type="project" value="TreeGrafter"/>
</dbReference>
<dbReference type="GO" id="GO:0005506">
    <property type="term" value="F:iron ion binding"/>
    <property type="evidence" value="ECO:0007669"/>
    <property type="project" value="InterPro"/>
</dbReference>
<evidence type="ECO:0000256" key="9">
    <source>
        <dbReference type="ARBA" id="ARBA00022848"/>
    </source>
</evidence>
<evidence type="ECO:0000256" key="12">
    <source>
        <dbReference type="ARBA" id="ARBA00023033"/>
    </source>
</evidence>
<dbReference type="PRINTS" id="PR00385">
    <property type="entry name" value="P450"/>
</dbReference>
<protein>
    <submittedName>
        <fullName evidence="17">Cytochrome P450 2J4</fullName>
    </submittedName>
</protein>
<evidence type="ECO:0000256" key="16">
    <source>
        <dbReference type="SAM" id="SignalP"/>
    </source>
</evidence>
<evidence type="ECO:0000256" key="2">
    <source>
        <dbReference type="ARBA" id="ARBA00003690"/>
    </source>
</evidence>
<evidence type="ECO:0000313" key="17">
    <source>
        <dbReference type="EMBL" id="KAJ6646619.1"/>
    </source>
</evidence>
<dbReference type="Gene3D" id="1.10.630.10">
    <property type="entry name" value="Cytochrome P450"/>
    <property type="match status" value="1"/>
</dbReference>
<keyword evidence="12 15" id="KW-0503">Monooxygenase</keyword>
<keyword evidence="10 15" id="KW-0560">Oxidoreductase</keyword>
<keyword evidence="7 14" id="KW-0479">Metal-binding</keyword>